<dbReference type="EMBL" id="ML769617">
    <property type="protein sequence ID" value="KAE9391659.1"/>
    <property type="molecule type" value="Genomic_DNA"/>
</dbReference>
<dbReference type="InterPro" id="IPR012337">
    <property type="entry name" value="RNaseH-like_sf"/>
</dbReference>
<dbReference type="Proteomes" id="UP000799118">
    <property type="component" value="Unassembled WGS sequence"/>
</dbReference>
<proteinExistence type="predicted"/>
<evidence type="ECO:0000313" key="1">
    <source>
        <dbReference type="EMBL" id="KAE9391659.1"/>
    </source>
</evidence>
<name>A0A6A4H0B1_9AGAR</name>
<sequence>MLDDFHEMTPTYLPAENDWELLEGVKAALDVPHLLQQCLSAEKTLTLCDFIPAFEAIFGKWEALRQEYPYIRTAISAGMDKLEDHINVI</sequence>
<keyword evidence="2" id="KW-1185">Reference proteome</keyword>
<evidence type="ECO:0000313" key="2">
    <source>
        <dbReference type="Proteomes" id="UP000799118"/>
    </source>
</evidence>
<organism evidence="1 2">
    <name type="scientific">Gymnopus androsaceus JB14</name>
    <dbReference type="NCBI Taxonomy" id="1447944"/>
    <lineage>
        <taxon>Eukaryota</taxon>
        <taxon>Fungi</taxon>
        <taxon>Dikarya</taxon>
        <taxon>Basidiomycota</taxon>
        <taxon>Agaricomycotina</taxon>
        <taxon>Agaricomycetes</taxon>
        <taxon>Agaricomycetidae</taxon>
        <taxon>Agaricales</taxon>
        <taxon>Marasmiineae</taxon>
        <taxon>Omphalotaceae</taxon>
        <taxon>Gymnopus</taxon>
    </lineage>
</organism>
<dbReference type="SUPFAM" id="SSF53098">
    <property type="entry name" value="Ribonuclease H-like"/>
    <property type="match status" value="1"/>
</dbReference>
<protein>
    <submittedName>
        <fullName evidence="1">Uncharacterized protein</fullName>
    </submittedName>
</protein>
<accession>A0A6A4H0B1</accession>
<gene>
    <name evidence="1" type="ORF">BT96DRAFT_1001130</name>
</gene>
<reference evidence="1" key="1">
    <citation type="journal article" date="2019" name="Environ. Microbiol.">
        <title>Fungal ecological strategies reflected in gene transcription - a case study of two litter decomposers.</title>
        <authorList>
            <person name="Barbi F."/>
            <person name="Kohler A."/>
            <person name="Barry K."/>
            <person name="Baskaran P."/>
            <person name="Daum C."/>
            <person name="Fauchery L."/>
            <person name="Ihrmark K."/>
            <person name="Kuo A."/>
            <person name="LaButti K."/>
            <person name="Lipzen A."/>
            <person name="Morin E."/>
            <person name="Grigoriev I.V."/>
            <person name="Henrissat B."/>
            <person name="Lindahl B."/>
            <person name="Martin F."/>
        </authorList>
    </citation>
    <scope>NUCLEOTIDE SEQUENCE</scope>
    <source>
        <strain evidence="1">JB14</strain>
    </source>
</reference>
<dbReference type="OrthoDB" id="3172935at2759"/>
<dbReference type="AlphaFoldDB" id="A0A6A4H0B1"/>